<dbReference type="Proteomes" id="UP001437256">
    <property type="component" value="Unassembled WGS sequence"/>
</dbReference>
<dbReference type="Gene3D" id="3.40.50.720">
    <property type="entry name" value="NAD(P)-binding Rossmann-like Domain"/>
    <property type="match status" value="1"/>
</dbReference>
<dbReference type="SUPFAM" id="SSF51735">
    <property type="entry name" value="NAD(P)-binding Rossmann-fold domains"/>
    <property type="match status" value="1"/>
</dbReference>
<dbReference type="EMBL" id="JBBXMP010000120">
    <property type="protein sequence ID" value="KAL0061871.1"/>
    <property type="molecule type" value="Genomic_DNA"/>
</dbReference>
<evidence type="ECO:0000256" key="1">
    <source>
        <dbReference type="ARBA" id="ARBA00006484"/>
    </source>
</evidence>
<comment type="caution">
    <text evidence="6">The sequence shown here is derived from an EMBL/GenBank/DDBJ whole genome shotgun (WGS) entry which is preliminary data.</text>
</comment>
<name>A0ABR2ZJY6_9AGAR</name>
<proteinExistence type="inferred from homology"/>
<evidence type="ECO:0000256" key="3">
    <source>
        <dbReference type="ARBA" id="ARBA00023002"/>
    </source>
</evidence>
<keyword evidence="5" id="KW-0175">Coiled coil</keyword>
<keyword evidence="7" id="KW-1185">Reference proteome</keyword>
<dbReference type="InterPro" id="IPR036291">
    <property type="entry name" value="NAD(P)-bd_dom_sf"/>
</dbReference>
<reference evidence="6 7" key="1">
    <citation type="submission" date="2024-05" db="EMBL/GenBank/DDBJ databases">
        <title>A draft genome resource for the thread blight pathogen Marasmius tenuissimus strain MS-2.</title>
        <authorList>
            <person name="Yulfo-Soto G.E."/>
            <person name="Baruah I.K."/>
            <person name="Amoako-Attah I."/>
            <person name="Bukari Y."/>
            <person name="Meinhardt L.W."/>
            <person name="Bailey B.A."/>
            <person name="Cohen S.P."/>
        </authorList>
    </citation>
    <scope>NUCLEOTIDE SEQUENCE [LARGE SCALE GENOMIC DNA]</scope>
    <source>
        <strain evidence="6 7">MS-2</strain>
    </source>
</reference>
<dbReference type="Pfam" id="PF00106">
    <property type="entry name" value="adh_short"/>
    <property type="match status" value="1"/>
</dbReference>
<protein>
    <recommendedName>
        <fullName evidence="8">NAD(P)-binding protein</fullName>
    </recommendedName>
</protein>
<feature type="coiled-coil region" evidence="5">
    <location>
        <begin position="89"/>
        <end position="144"/>
    </location>
</feature>
<sequence>MAYSPTETVRNPLVRVKSASRSLKTLNIKADQNVSHFSSHNHTSNLTIIITIIMSDDYKRVILVTGSNTGIGYEIVKGLAQKGQTVYLAARTEAKGKEAQEKLKKENNLDVKLVLLNVEDLKSIEAARDFLEKAEGRLDVLVNNAGNGMGHPQSANEEMDVDILRAVFETNFFGLVNTTKTFLPLIRKAKPGYGNIVQNSMEWGACSWQASEKGHTQFATYSASKSAVHMYSIALANELKEARIRVNCCCPGFTTTALNKFAEGGKTPEQGAQVLVNWSLLGPKDDGKTRTLPLHINHEEDITDKRFTGLLVNASGEIVPW</sequence>
<dbReference type="PANTHER" id="PTHR43963:SF4">
    <property type="entry name" value="CARBONYL REDUCTASE (NADPH)"/>
    <property type="match status" value="1"/>
</dbReference>
<dbReference type="InterPro" id="IPR002347">
    <property type="entry name" value="SDR_fam"/>
</dbReference>
<evidence type="ECO:0000256" key="4">
    <source>
        <dbReference type="RuleBase" id="RU000363"/>
    </source>
</evidence>
<keyword evidence="2" id="KW-0521">NADP</keyword>
<evidence type="ECO:0008006" key="8">
    <source>
        <dbReference type="Google" id="ProtNLM"/>
    </source>
</evidence>
<evidence type="ECO:0000256" key="2">
    <source>
        <dbReference type="ARBA" id="ARBA00022857"/>
    </source>
</evidence>
<accession>A0ABR2ZJY6</accession>
<dbReference type="PRINTS" id="PR00080">
    <property type="entry name" value="SDRFAMILY"/>
</dbReference>
<evidence type="ECO:0000313" key="7">
    <source>
        <dbReference type="Proteomes" id="UP001437256"/>
    </source>
</evidence>
<keyword evidence="3" id="KW-0560">Oxidoreductase</keyword>
<organism evidence="6 7">
    <name type="scientific">Marasmius tenuissimus</name>
    <dbReference type="NCBI Taxonomy" id="585030"/>
    <lineage>
        <taxon>Eukaryota</taxon>
        <taxon>Fungi</taxon>
        <taxon>Dikarya</taxon>
        <taxon>Basidiomycota</taxon>
        <taxon>Agaricomycotina</taxon>
        <taxon>Agaricomycetes</taxon>
        <taxon>Agaricomycetidae</taxon>
        <taxon>Agaricales</taxon>
        <taxon>Marasmiineae</taxon>
        <taxon>Marasmiaceae</taxon>
        <taxon>Marasmius</taxon>
    </lineage>
</organism>
<dbReference type="PRINTS" id="PR00081">
    <property type="entry name" value="GDHRDH"/>
</dbReference>
<evidence type="ECO:0000256" key="5">
    <source>
        <dbReference type="SAM" id="Coils"/>
    </source>
</evidence>
<gene>
    <name evidence="6" type="ORF">AAF712_011247</name>
</gene>
<comment type="similarity">
    <text evidence="1 4">Belongs to the short-chain dehydrogenases/reductases (SDR) family.</text>
</comment>
<dbReference type="PANTHER" id="PTHR43963">
    <property type="entry name" value="CARBONYL REDUCTASE 1-RELATED"/>
    <property type="match status" value="1"/>
</dbReference>
<evidence type="ECO:0000313" key="6">
    <source>
        <dbReference type="EMBL" id="KAL0061871.1"/>
    </source>
</evidence>